<protein>
    <recommendedName>
        <fullName evidence="3">Acetyl-CoA acetyltransferase</fullName>
    </recommendedName>
</protein>
<evidence type="ECO:0000313" key="2">
    <source>
        <dbReference type="Proteomes" id="UP000053095"/>
    </source>
</evidence>
<gene>
    <name evidence="1" type="ORF">TCE0_015r01383</name>
</gene>
<reference evidence="2" key="1">
    <citation type="journal article" date="2015" name="Genome Announc.">
        <title>Draft genome sequence of Talaromyces cellulolyticus strain Y-94, a source of lignocellulosic biomass-degrading enzymes.</title>
        <authorList>
            <person name="Fujii T."/>
            <person name="Koike H."/>
            <person name="Sawayama S."/>
            <person name="Yano S."/>
            <person name="Inoue H."/>
        </authorList>
    </citation>
    <scope>NUCLEOTIDE SEQUENCE [LARGE SCALE GENOMIC DNA]</scope>
    <source>
        <strain evidence="2">Y-94</strain>
    </source>
</reference>
<sequence>MSIEGRYTPIIIGVGDIRNASTEVEDAREPADLMLDAIQQALQETGLDSKTDLRSQIDSIDVVRTWTWAYGDLPGLLAKKLNIPSPLKHKLYSVNGGNQPAKILDEAARRITRGENKLAVVTGGEALASGKLTPNVLKFGMH</sequence>
<dbReference type="Gene3D" id="3.40.47.10">
    <property type="match status" value="1"/>
</dbReference>
<dbReference type="EMBL" id="DF933811">
    <property type="protein sequence ID" value="GAM34051.1"/>
    <property type="molecule type" value="Genomic_DNA"/>
</dbReference>
<dbReference type="Proteomes" id="UP000053095">
    <property type="component" value="Unassembled WGS sequence"/>
</dbReference>
<evidence type="ECO:0000313" key="1">
    <source>
        <dbReference type="EMBL" id="GAM34051.1"/>
    </source>
</evidence>
<dbReference type="AlphaFoldDB" id="A0A6V8GYG4"/>
<name>A0A6V8GYG4_TALPI</name>
<dbReference type="InterPro" id="IPR016039">
    <property type="entry name" value="Thiolase-like"/>
</dbReference>
<organism evidence="1 2">
    <name type="scientific">Talaromyces pinophilus</name>
    <name type="common">Penicillium pinophilum</name>
    <dbReference type="NCBI Taxonomy" id="128442"/>
    <lineage>
        <taxon>Eukaryota</taxon>
        <taxon>Fungi</taxon>
        <taxon>Dikarya</taxon>
        <taxon>Ascomycota</taxon>
        <taxon>Pezizomycotina</taxon>
        <taxon>Eurotiomycetes</taxon>
        <taxon>Eurotiomycetidae</taxon>
        <taxon>Eurotiales</taxon>
        <taxon>Trichocomaceae</taxon>
        <taxon>Talaromyces</taxon>
        <taxon>Talaromyces sect. Talaromyces</taxon>
    </lineage>
</organism>
<accession>A0A6V8GYG4</accession>
<dbReference type="GO" id="GO:0016746">
    <property type="term" value="F:acyltransferase activity"/>
    <property type="evidence" value="ECO:0007669"/>
    <property type="project" value="InterPro"/>
</dbReference>
<dbReference type="SUPFAM" id="SSF53901">
    <property type="entry name" value="Thiolase-like"/>
    <property type="match status" value="1"/>
</dbReference>
<evidence type="ECO:0008006" key="3">
    <source>
        <dbReference type="Google" id="ProtNLM"/>
    </source>
</evidence>
<comment type="caution">
    <text evidence="1">The sequence shown here is derived from an EMBL/GenBank/DDBJ whole genome shotgun (WGS) entry which is preliminary data.</text>
</comment>
<proteinExistence type="predicted"/>
<keyword evidence="2" id="KW-1185">Reference proteome</keyword>